<accession>A0A0C3H9P6</accession>
<organism evidence="2 3">
    <name type="scientific">Oidiodendron maius (strain Zn)</name>
    <dbReference type="NCBI Taxonomy" id="913774"/>
    <lineage>
        <taxon>Eukaryota</taxon>
        <taxon>Fungi</taxon>
        <taxon>Dikarya</taxon>
        <taxon>Ascomycota</taxon>
        <taxon>Pezizomycotina</taxon>
        <taxon>Leotiomycetes</taxon>
        <taxon>Leotiomycetes incertae sedis</taxon>
        <taxon>Myxotrichaceae</taxon>
        <taxon>Oidiodendron</taxon>
    </lineage>
</organism>
<evidence type="ECO:0000313" key="2">
    <source>
        <dbReference type="EMBL" id="KIN04976.1"/>
    </source>
</evidence>
<dbReference type="InterPro" id="IPR011333">
    <property type="entry name" value="SKP1/BTB/POZ_sf"/>
</dbReference>
<sequence>MESTPLISIGSSATSSAPPEQSAPGEPKSPLGNTPGRIAVMEALQITFQPDCVVVRDRTKTEGELSLGPATDAQSTIKLVYRDGDMDVIFTVHSELLCYYSPFFNAMLDGGGVTTKARVQSKMLRREWRWEHEGDVETMEGNGYGDAEGKVQINVRVKFPGDGVRHIVLYKEEVGDVGPRAVAAFVDWLYNGFAGFTFDKFAHMKYSSTELTKLWVFAGNIGVSACQNHCIEGIELLRYQTNTINTGIIGWVYENTKGMQFGEKLRTLLIDHCSWKLDGMWILAGGFGSEHEVPREAVIHILGRVMVLVQSKANIIVDLPPFTRVEWRKRFYWIEDYVPPN</sequence>
<evidence type="ECO:0008006" key="4">
    <source>
        <dbReference type="Google" id="ProtNLM"/>
    </source>
</evidence>
<dbReference type="AlphaFoldDB" id="A0A0C3H9P6"/>
<dbReference type="OrthoDB" id="3496234at2759"/>
<dbReference type="InParanoid" id="A0A0C3H9P6"/>
<name>A0A0C3H9P6_OIDMZ</name>
<proteinExistence type="predicted"/>
<reference evidence="3" key="2">
    <citation type="submission" date="2015-01" db="EMBL/GenBank/DDBJ databases">
        <title>Evolutionary Origins and Diversification of the Mycorrhizal Mutualists.</title>
        <authorList>
            <consortium name="DOE Joint Genome Institute"/>
            <consortium name="Mycorrhizal Genomics Consortium"/>
            <person name="Kohler A."/>
            <person name="Kuo A."/>
            <person name="Nagy L.G."/>
            <person name="Floudas D."/>
            <person name="Copeland A."/>
            <person name="Barry K.W."/>
            <person name="Cichocki N."/>
            <person name="Veneault-Fourrey C."/>
            <person name="LaButti K."/>
            <person name="Lindquist E.A."/>
            <person name="Lipzen A."/>
            <person name="Lundell T."/>
            <person name="Morin E."/>
            <person name="Murat C."/>
            <person name="Riley R."/>
            <person name="Ohm R."/>
            <person name="Sun H."/>
            <person name="Tunlid A."/>
            <person name="Henrissat B."/>
            <person name="Grigoriev I.V."/>
            <person name="Hibbett D.S."/>
            <person name="Martin F."/>
        </authorList>
    </citation>
    <scope>NUCLEOTIDE SEQUENCE [LARGE SCALE GENOMIC DNA]</scope>
    <source>
        <strain evidence="3">Zn</strain>
    </source>
</reference>
<dbReference type="EMBL" id="KN832872">
    <property type="protein sequence ID" value="KIN04976.1"/>
    <property type="molecule type" value="Genomic_DNA"/>
</dbReference>
<evidence type="ECO:0000256" key="1">
    <source>
        <dbReference type="SAM" id="MobiDB-lite"/>
    </source>
</evidence>
<evidence type="ECO:0000313" key="3">
    <source>
        <dbReference type="Proteomes" id="UP000054321"/>
    </source>
</evidence>
<gene>
    <name evidence="2" type="ORF">OIDMADRAFT_50805</name>
</gene>
<dbReference type="Gene3D" id="3.30.710.10">
    <property type="entry name" value="Potassium Channel Kv1.1, Chain A"/>
    <property type="match status" value="1"/>
</dbReference>
<feature type="region of interest" description="Disordered" evidence="1">
    <location>
        <begin position="1"/>
        <end position="35"/>
    </location>
</feature>
<dbReference type="HOGENOM" id="CLU_814073_0_0_1"/>
<dbReference type="Proteomes" id="UP000054321">
    <property type="component" value="Unassembled WGS sequence"/>
</dbReference>
<keyword evidence="3" id="KW-1185">Reference proteome</keyword>
<feature type="compositionally biased region" description="Polar residues" evidence="1">
    <location>
        <begin position="1"/>
        <end position="19"/>
    </location>
</feature>
<reference evidence="2 3" key="1">
    <citation type="submission" date="2014-04" db="EMBL/GenBank/DDBJ databases">
        <authorList>
            <consortium name="DOE Joint Genome Institute"/>
            <person name="Kuo A."/>
            <person name="Martino E."/>
            <person name="Perotto S."/>
            <person name="Kohler A."/>
            <person name="Nagy L.G."/>
            <person name="Floudas D."/>
            <person name="Copeland A."/>
            <person name="Barry K.W."/>
            <person name="Cichocki N."/>
            <person name="Veneault-Fourrey C."/>
            <person name="LaButti K."/>
            <person name="Lindquist E.A."/>
            <person name="Lipzen A."/>
            <person name="Lundell T."/>
            <person name="Morin E."/>
            <person name="Murat C."/>
            <person name="Sun H."/>
            <person name="Tunlid A."/>
            <person name="Henrissat B."/>
            <person name="Grigoriev I.V."/>
            <person name="Hibbett D.S."/>
            <person name="Martin F."/>
            <person name="Nordberg H.P."/>
            <person name="Cantor M.N."/>
            <person name="Hua S.X."/>
        </authorList>
    </citation>
    <scope>NUCLEOTIDE SEQUENCE [LARGE SCALE GENOMIC DNA]</scope>
    <source>
        <strain evidence="2 3">Zn</strain>
    </source>
</reference>
<protein>
    <recommendedName>
        <fullName evidence="4">BTB domain-containing protein</fullName>
    </recommendedName>
</protein>